<dbReference type="EMBL" id="UZAG01018439">
    <property type="protein sequence ID" value="VDO39608.1"/>
    <property type="molecule type" value="Genomic_DNA"/>
</dbReference>
<proteinExistence type="predicted"/>
<keyword evidence="2" id="KW-1185">Reference proteome</keyword>
<dbReference type="WBParaSite" id="BTMF_0001359301-mRNA-1">
    <property type="protein sequence ID" value="BTMF_0001359301-mRNA-1"/>
    <property type="gene ID" value="BTMF_0001359301"/>
</dbReference>
<name>A0A0R3R0Q6_9BILA</name>
<accession>A0A0R3R0Q6</accession>
<evidence type="ECO:0000313" key="3">
    <source>
        <dbReference type="WBParaSite" id="BTMF_0001359301-mRNA-1"/>
    </source>
</evidence>
<protein>
    <submittedName>
        <fullName evidence="3">GLOBIN domain-containing protein</fullName>
    </submittedName>
</protein>
<dbReference type="AlphaFoldDB" id="A0A0R3R0Q6"/>
<organism evidence="3">
    <name type="scientific">Brugia timori</name>
    <dbReference type="NCBI Taxonomy" id="42155"/>
    <lineage>
        <taxon>Eukaryota</taxon>
        <taxon>Metazoa</taxon>
        <taxon>Ecdysozoa</taxon>
        <taxon>Nematoda</taxon>
        <taxon>Chromadorea</taxon>
        <taxon>Rhabditida</taxon>
        <taxon>Spirurina</taxon>
        <taxon>Spiruromorpha</taxon>
        <taxon>Filarioidea</taxon>
        <taxon>Onchocercidae</taxon>
        <taxon>Brugia</taxon>
    </lineage>
</organism>
<gene>
    <name evidence="1" type="ORF">BTMF_LOCUS11593</name>
</gene>
<sequence length="85" mass="9639">MSTSCEVSHKWQEVMGFYKNTKGSPARIIKNPFSFMHQTCGLIALRSKHPETETLLERLVSKLFPKKTHPSECILRVDPSSPSHA</sequence>
<reference evidence="3" key="1">
    <citation type="submission" date="2017-02" db="UniProtKB">
        <authorList>
            <consortium name="WormBaseParasite"/>
        </authorList>
    </citation>
    <scope>IDENTIFICATION</scope>
</reference>
<evidence type="ECO:0000313" key="1">
    <source>
        <dbReference type="EMBL" id="VDO39608.1"/>
    </source>
</evidence>
<dbReference type="Proteomes" id="UP000280834">
    <property type="component" value="Unassembled WGS sequence"/>
</dbReference>
<evidence type="ECO:0000313" key="2">
    <source>
        <dbReference type="Proteomes" id="UP000280834"/>
    </source>
</evidence>
<reference evidence="1 2" key="2">
    <citation type="submission" date="2018-11" db="EMBL/GenBank/DDBJ databases">
        <authorList>
            <consortium name="Pathogen Informatics"/>
        </authorList>
    </citation>
    <scope>NUCLEOTIDE SEQUENCE [LARGE SCALE GENOMIC DNA]</scope>
</reference>